<dbReference type="PANTHER" id="PTHR14226">
    <property type="entry name" value="NEUROPATHY TARGET ESTERASE/SWISS CHEESE D.MELANOGASTER"/>
    <property type="match status" value="1"/>
</dbReference>
<dbReference type="InterPro" id="IPR002641">
    <property type="entry name" value="PNPLA_dom"/>
</dbReference>
<dbReference type="SUPFAM" id="SSF52151">
    <property type="entry name" value="FabD/lysophospholipase-like"/>
    <property type="match status" value="1"/>
</dbReference>
<feature type="active site" description="Proton acceptor" evidence="4">
    <location>
        <position position="151"/>
    </location>
</feature>
<keyword evidence="2 4" id="KW-0442">Lipid degradation</keyword>
<feature type="short sequence motif" description="DGA/G" evidence="4">
    <location>
        <begin position="151"/>
        <end position="153"/>
    </location>
</feature>
<dbReference type="InterPro" id="IPR050301">
    <property type="entry name" value="NTE"/>
</dbReference>
<keyword evidence="1 4" id="KW-0378">Hydrolase</keyword>
<feature type="short sequence motif" description="GXSXG" evidence="4">
    <location>
        <begin position="37"/>
        <end position="41"/>
    </location>
</feature>
<organism evidence="6 7">
    <name type="scientific">Capnocytophaga gingivalis</name>
    <dbReference type="NCBI Taxonomy" id="1017"/>
    <lineage>
        <taxon>Bacteria</taxon>
        <taxon>Pseudomonadati</taxon>
        <taxon>Bacteroidota</taxon>
        <taxon>Flavobacteriia</taxon>
        <taxon>Flavobacteriales</taxon>
        <taxon>Flavobacteriaceae</taxon>
        <taxon>Capnocytophaga</taxon>
    </lineage>
</organism>
<sequence length="255" mass="28008">MKTFGLVLSGGGVRALAHAGVLKALEEHDLHPSVISGTSGGALVGALYASGKTPEQLIDFFKKTPLFKFSMFSLGKMGLINSNKYPALFEKYLSCTTFEELSIPLYVAATNLLSGKITYFSKGDLIAPMIASSALPPYFSPIKIEEGVYCDGGLLNNFPIEPLRGKCDILIGSFINPLEAVNEKELSNPIKFFQRIYNVIMDGSYEKKFKKCDFVFLQELSNIGVLDTKQIDTAFEYGYQQALSMMTTLKNCIAN</sequence>
<keyword evidence="3 4" id="KW-0443">Lipid metabolism</keyword>
<reference evidence="6 7" key="1">
    <citation type="submission" date="2023-12" db="EMBL/GenBank/DDBJ databases">
        <title>Genomic sequences of Capnocytophaga and Parvimonas strains.</title>
        <authorList>
            <person name="Watt R.M."/>
            <person name="Wang M."/>
            <person name="Yang T."/>
            <person name="Tong W.M."/>
        </authorList>
    </citation>
    <scope>NUCLEOTIDE SEQUENCE [LARGE SCALE GENOMIC DNA]</scope>
    <source>
        <strain evidence="6 7">CCUG 13096</strain>
    </source>
</reference>
<dbReference type="PANTHER" id="PTHR14226:SF29">
    <property type="entry name" value="NEUROPATHY TARGET ESTERASE SWS"/>
    <property type="match status" value="1"/>
</dbReference>
<evidence type="ECO:0000256" key="2">
    <source>
        <dbReference type="ARBA" id="ARBA00022963"/>
    </source>
</evidence>
<keyword evidence="7" id="KW-1185">Reference proteome</keyword>
<evidence type="ECO:0000256" key="1">
    <source>
        <dbReference type="ARBA" id="ARBA00022801"/>
    </source>
</evidence>
<dbReference type="CDD" id="cd07205">
    <property type="entry name" value="Pat_PNPLA6_PNPLA7_NTE1_like"/>
    <property type="match status" value="1"/>
</dbReference>
<proteinExistence type="predicted"/>
<dbReference type="EMBL" id="JAYKBW010000015">
    <property type="protein sequence ID" value="MEB3076084.1"/>
    <property type="molecule type" value="Genomic_DNA"/>
</dbReference>
<evidence type="ECO:0000313" key="6">
    <source>
        <dbReference type="EMBL" id="MEB3076084.1"/>
    </source>
</evidence>
<name>A0ABU5ZAU3_9FLAO</name>
<protein>
    <submittedName>
        <fullName evidence="6">Patatin-like phospholipase family protein</fullName>
    </submittedName>
</protein>
<dbReference type="InterPro" id="IPR016035">
    <property type="entry name" value="Acyl_Trfase/lysoPLipase"/>
</dbReference>
<evidence type="ECO:0000256" key="3">
    <source>
        <dbReference type="ARBA" id="ARBA00023098"/>
    </source>
</evidence>
<dbReference type="Gene3D" id="3.40.1090.10">
    <property type="entry name" value="Cytosolic phospholipase A2 catalytic domain"/>
    <property type="match status" value="2"/>
</dbReference>
<comment type="caution">
    <text evidence="6">The sequence shown here is derived from an EMBL/GenBank/DDBJ whole genome shotgun (WGS) entry which is preliminary data.</text>
</comment>
<dbReference type="Proteomes" id="UP001311730">
    <property type="component" value="Unassembled WGS sequence"/>
</dbReference>
<comment type="caution">
    <text evidence="4">Lacks conserved residue(s) required for the propagation of feature annotation.</text>
</comment>
<accession>A0ABU5ZAU3</accession>
<evidence type="ECO:0000256" key="4">
    <source>
        <dbReference type="PROSITE-ProRule" id="PRU01161"/>
    </source>
</evidence>
<gene>
    <name evidence="6" type="ORF">VJJ08_12370</name>
</gene>
<dbReference type="RefSeq" id="WP_323984148.1">
    <property type="nucleotide sequence ID" value="NZ_JAYKBW010000015.1"/>
</dbReference>
<feature type="active site" description="Nucleophile" evidence="4">
    <location>
        <position position="39"/>
    </location>
</feature>
<evidence type="ECO:0000313" key="7">
    <source>
        <dbReference type="Proteomes" id="UP001311730"/>
    </source>
</evidence>
<dbReference type="Pfam" id="PF01734">
    <property type="entry name" value="Patatin"/>
    <property type="match status" value="1"/>
</dbReference>
<feature type="domain" description="PNPLA" evidence="5">
    <location>
        <begin position="6"/>
        <end position="164"/>
    </location>
</feature>
<dbReference type="PROSITE" id="PS51635">
    <property type="entry name" value="PNPLA"/>
    <property type="match status" value="1"/>
</dbReference>
<evidence type="ECO:0000259" key="5">
    <source>
        <dbReference type="PROSITE" id="PS51635"/>
    </source>
</evidence>